<evidence type="ECO:0000313" key="2">
    <source>
        <dbReference type="Proteomes" id="UP000315295"/>
    </source>
</evidence>
<protein>
    <submittedName>
        <fullName evidence="1">Uncharacterized protein</fullName>
    </submittedName>
</protein>
<organism evidence="1 2">
    <name type="scientific">Malus baccata</name>
    <name type="common">Siberian crab apple</name>
    <name type="synonym">Pyrus baccata</name>
    <dbReference type="NCBI Taxonomy" id="106549"/>
    <lineage>
        <taxon>Eukaryota</taxon>
        <taxon>Viridiplantae</taxon>
        <taxon>Streptophyta</taxon>
        <taxon>Embryophyta</taxon>
        <taxon>Tracheophyta</taxon>
        <taxon>Spermatophyta</taxon>
        <taxon>Magnoliopsida</taxon>
        <taxon>eudicotyledons</taxon>
        <taxon>Gunneridae</taxon>
        <taxon>Pentapetalae</taxon>
        <taxon>rosids</taxon>
        <taxon>fabids</taxon>
        <taxon>Rosales</taxon>
        <taxon>Rosaceae</taxon>
        <taxon>Amygdaloideae</taxon>
        <taxon>Maleae</taxon>
        <taxon>Malus</taxon>
    </lineage>
</organism>
<dbReference type="EMBL" id="VIEB01001391">
    <property type="protein sequence ID" value="TQD72550.1"/>
    <property type="molecule type" value="Genomic_DNA"/>
</dbReference>
<dbReference type="AlphaFoldDB" id="A0A540KEJ5"/>
<comment type="caution">
    <text evidence="1">The sequence shown here is derived from an EMBL/GenBank/DDBJ whole genome shotgun (WGS) entry which is preliminary data.</text>
</comment>
<dbReference type="Proteomes" id="UP000315295">
    <property type="component" value="Unassembled WGS sequence"/>
</dbReference>
<evidence type="ECO:0000313" key="1">
    <source>
        <dbReference type="EMBL" id="TQD72550.1"/>
    </source>
</evidence>
<name>A0A540KEJ5_MALBA</name>
<sequence length="276" mass="32233">MVDILLYNRIDIIYLAALGVFKSESGYSGNSKYPDSDFQTSVQVWSGILNYRTGKATITFDDQKATKPSFFQYELESDEAENAKDYSYYTSKACHSSILRHRLFTHHVEEKHVFLFYEEFSYKFKDWNIEEHIASEEGISWGLAYQSSYVIQDGKQKLVNIRGSLEPLQSQKMKMSDVTDFMTFLRENVPANWTDRNLFLDYIANNTSWSDRVAKKLIRHSFLMDTPHERLRHVYIHCVIKSADFGDIDEEIAQLCPGLSSRVHEIFVIKDKFYIS</sequence>
<reference evidence="1 2" key="1">
    <citation type="journal article" date="2019" name="G3 (Bethesda)">
        <title>Sequencing of a Wild Apple (Malus baccata) Genome Unravels the Differences Between Cultivated and Wild Apple Species Regarding Disease Resistance and Cold Tolerance.</title>
        <authorList>
            <person name="Chen X."/>
        </authorList>
    </citation>
    <scope>NUCLEOTIDE SEQUENCE [LARGE SCALE GENOMIC DNA]</scope>
    <source>
        <strain evidence="2">cv. Shandingzi</strain>
        <tissue evidence="1">Leaves</tissue>
    </source>
</reference>
<keyword evidence="2" id="KW-1185">Reference proteome</keyword>
<proteinExistence type="predicted"/>
<accession>A0A540KEJ5</accession>
<gene>
    <name evidence="1" type="ORF">C1H46_041923</name>
</gene>